<dbReference type="KEGG" id="crie:AK829_02360"/>
<keyword evidence="7" id="KW-1185">Reference proteome</keyword>
<keyword evidence="2 5" id="KW-0812">Transmembrane</keyword>
<keyword evidence="4 5" id="KW-0472">Membrane</keyword>
<dbReference type="CDD" id="cd16914">
    <property type="entry name" value="EcfT"/>
    <property type="match status" value="1"/>
</dbReference>
<protein>
    <submittedName>
        <fullName evidence="6">Cobalt ABC transporter permease</fullName>
    </submittedName>
</protein>
<feature type="transmembrane region" description="Helical" evidence="5">
    <location>
        <begin position="134"/>
        <end position="156"/>
    </location>
</feature>
<feature type="transmembrane region" description="Helical" evidence="5">
    <location>
        <begin position="26"/>
        <end position="59"/>
    </location>
</feature>
<proteinExistence type="predicted"/>
<dbReference type="PANTHER" id="PTHR33514:SF13">
    <property type="entry name" value="PROTEIN ABCI12, CHLOROPLASTIC"/>
    <property type="match status" value="1"/>
</dbReference>
<evidence type="ECO:0000256" key="1">
    <source>
        <dbReference type="ARBA" id="ARBA00004141"/>
    </source>
</evidence>
<keyword evidence="3 5" id="KW-1133">Transmembrane helix</keyword>
<evidence type="ECO:0000256" key="3">
    <source>
        <dbReference type="ARBA" id="ARBA00022989"/>
    </source>
</evidence>
<dbReference type="EMBL" id="CP012342">
    <property type="protein sequence ID" value="AKV58200.1"/>
    <property type="molecule type" value="Genomic_DNA"/>
</dbReference>
<dbReference type="AlphaFoldDB" id="A0A0K1R9V0"/>
<gene>
    <name evidence="6" type="ORF">AK829_02360</name>
</gene>
<evidence type="ECO:0000313" key="6">
    <source>
        <dbReference type="EMBL" id="AKV58200.1"/>
    </source>
</evidence>
<evidence type="ECO:0000256" key="4">
    <source>
        <dbReference type="ARBA" id="ARBA00023136"/>
    </source>
</evidence>
<comment type="subcellular location">
    <subcellularLocation>
        <location evidence="1">Membrane</location>
        <topology evidence="1">Multi-pass membrane protein</topology>
    </subcellularLocation>
</comment>
<evidence type="ECO:0000313" key="7">
    <source>
        <dbReference type="Proteomes" id="UP000060016"/>
    </source>
</evidence>
<dbReference type="Pfam" id="PF02361">
    <property type="entry name" value="CbiQ"/>
    <property type="match status" value="1"/>
</dbReference>
<organism evidence="6 7">
    <name type="scientific">Corynebacterium riegelii</name>
    <dbReference type="NCBI Taxonomy" id="156976"/>
    <lineage>
        <taxon>Bacteria</taxon>
        <taxon>Bacillati</taxon>
        <taxon>Actinomycetota</taxon>
        <taxon>Actinomycetes</taxon>
        <taxon>Mycobacteriales</taxon>
        <taxon>Corynebacteriaceae</taxon>
        <taxon>Corynebacterium</taxon>
    </lineage>
</organism>
<dbReference type="RefSeq" id="WP_052203918.1">
    <property type="nucleotide sequence ID" value="NZ_CALUAC010000065.1"/>
</dbReference>
<evidence type="ECO:0000256" key="5">
    <source>
        <dbReference type="SAM" id="Phobius"/>
    </source>
</evidence>
<dbReference type="PANTHER" id="PTHR33514">
    <property type="entry name" value="PROTEIN ABCI12, CHLOROPLASTIC"/>
    <property type="match status" value="1"/>
</dbReference>
<dbReference type="STRING" id="156976.AK829_02360"/>
<dbReference type="PATRIC" id="fig|156976.3.peg.466"/>
<name>A0A0K1R9V0_9CORY</name>
<feature type="transmembrane region" description="Helical" evidence="5">
    <location>
        <begin position="93"/>
        <end position="113"/>
    </location>
</feature>
<dbReference type="InterPro" id="IPR003339">
    <property type="entry name" value="ABC/ECF_trnsptr_transmembrane"/>
</dbReference>
<evidence type="ECO:0000256" key="2">
    <source>
        <dbReference type="ARBA" id="ARBA00022692"/>
    </source>
</evidence>
<dbReference type="GO" id="GO:0005886">
    <property type="term" value="C:plasma membrane"/>
    <property type="evidence" value="ECO:0007669"/>
    <property type="project" value="UniProtKB-ARBA"/>
</dbReference>
<accession>A0A0K1R9V0</accession>
<reference evidence="6 7" key="1">
    <citation type="submission" date="2015-08" db="EMBL/GenBank/DDBJ databases">
        <authorList>
            <person name="Babu N.S."/>
            <person name="Beckwith C.J."/>
            <person name="Beseler K.G."/>
            <person name="Brison A."/>
            <person name="Carone J.V."/>
            <person name="Caskin T.P."/>
            <person name="Diamond M."/>
            <person name="Durham M.E."/>
            <person name="Foxe J.M."/>
            <person name="Go M."/>
            <person name="Henderson B.A."/>
            <person name="Jones I.B."/>
            <person name="McGettigan J.A."/>
            <person name="Micheletti S.J."/>
            <person name="Nasrallah M.E."/>
            <person name="Ortiz D."/>
            <person name="Piller C.R."/>
            <person name="Privatt S.R."/>
            <person name="Schneider S.L."/>
            <person name="Sharp S."/>
            <person name="Smith T.C."/>
            <person name="Stanton J.D."/>
            <person name="Ullery H.E."/>
            <person name="Wilson R.J."/>
            <person name="Serrano M.G."/>
            <person name="Buck G."/>
            <person name="Lee V."/>
            <person name="Wang Y."/>
            <person name="Carvalho R."/>
            <person name="Voegtly L."/>
            <person name="Shi R."/>
            <person name="Duckworth R."/>
            <person name="Johnson A."/>
            <person name="Loviza R."/>
            <person name="Walstead R."/>
            <person name="Shah Z."/>
            <person name="Kiflezghi M."/>
            <person name="Wade K."/>
            <person name="Ball S.L."/>
            <person name="Bradley K.W."/>
            <person name="Asai D.J."/>
            <person name="Bowman C.A."/>
            <person name="Russell D.A."/>
            <person name="Pope W.H."/>
            <person name="Jacobs-Sera D."/>
            <person name="Hendrix R.W."/>
            <person name="Hatfull G.F."/>
        </authorList>
    </citation>
    <scope>NUCLEOTIDE SEQUENCE [LARGE SCALE GENOMIC DNA]</scope>
    <source>
        <strain evidence="6 7">PUDD_83A45</strain>
    </source>
</reference>
<sequence>MIRELPLGVYVPGNTWLHRANPAWKFVALVTFIIVATFAPNAPWQSMTALTLVMALYMWARIPIEVAWRQLVPLLPILIFLGAFLVWQNGLEAALTTMISLLATIAAANLLTLTTTVEALLDSLDKAMQPLARFGVPVDLISLTIALTIRLIPLMLQTANEVLDARKARGAGFSVTAFGTPLVIRAVRRARMIAEALVARGAVD</sequence>
<feature type="transmembrane region" description="Helical" evidence="5">
    <location>
        <begin position="71"/>
        <end position="87"/>
    </location>
</feature>
<dbReference type="Proteomes" id="UP000060016">
    <property type="component" value="Chromosome"/>
</dbReference>